<dbReference type="InterPro" id="IPR002110">
    <property type="entry name" value="Ankyrin_rpt"/>
</dbReference>
<dbReference type="EMBL" id="JAEHOE010000202">
    <property type="protein sequence ID" value="KAG2482761.1"/>
    <property type="molecule type" value="Genomic_DNA"/>
</dbReference>
<evidence type="ECO:0000313" key="3">
    <source>
        <dbReference type="Proteomes" id="UP000612055"/>
    </source>
</evidence>
<comment type="caution">
    <text evidence="2">The sequence shown here is derived from an EMBL/GenBank/DDBJ whole genome shotgun (WGS) entry which is preliminary data.</text>
</comment>
<feature type="region of interest" description="Disordered" evidence="1">
    <location>
        <begin position="347"/>
        <end position="372"/>
    </location>
</feature>
<feature type="compositionally biased region" description="Low complexity" evidence="1">
    <location>
        <begin position="19"/>
        <end position="34"/>
    </location>
</feature>
<feature type="region of interest" description="Disordered" evidence="1">
    <location>
        <begin position="51"/>
        <end position="71"/>
    </location>
</feature>
<name>A0A835XFI0_9CHLO</name>
<feature type="region of interest" description="Disordered" evidence="1">
    <location>
        <begin position="1"/>
        <end position="34"/>
    </location>
</feature>
<accession>A0A835XFI0</accession>
<reference evidence="2" key="1">
    <citation type="journal article" date="2020" name="bioRxiv">
        <title>Comparative genomics of Chlamydomonas.</title>
        <authorList>
            <person name="Craig R.J."/>
            <person name="Hasan A.R."/>
            <person name="Ness R.W."/>
            <person name="Keightley P.D."/>
        </authorList>
    </citation>
    <scope>NUCLEOTIDE SEQUENCE</scope>
    <source>
        <strain evidence="2">CCAP 11/70</strain>
    </source>
</reference>
<dbReference type="InterPro" id="IPR036770">
    <property type="entry name" value="Ankyrin_rpt-contain_sf"/>
</dbReference>
<feature type="compositionally biased region" description="Gly residues" evidence="1">
    <location>
        <begin position="291"/>
        <end position="316"/>
    </location>
</feature>
<dbReference type="SMART" id="SM00248">
    <property type="entry name" value="ANK"/>
    <property type="match status" value="2"/>
</dbReference>
<dbReference type="Proteomes" id="UP000612055">
    <property type="component" value="Unassembled WGS sequence"/>
</dbReference>
<proteinExistence type="predicted"/>
<gene>
    <name evidence="2" type="ORF">HYH03_018301</name>
</gene>
<dbReference type="OrthoDB" id="552514at2759"/>
<protein>
    <submittedName>
        <fullName evidence="2">Uncharacterized protein</fullName>
    </submittedName>
</protein>
<feature type="region of interest" description="Disordered" evidence="1">
    <location>
        <begin position="242"/>
        <end position="316"/>
    </location>
</feature>
<evidence type="ECO:0000256" key="1">
    <source>
        <dbReference type="SAM" id="MobiDB-lite"/>
    </source>
</evidence>
<organism evidence="2 3">
    <name type="scientific">Edaphochlamys debaryana</name>
    <dbReference type="NCBI Taxonomy" id="47281"/>
    <lineage>
        <taxon>Eukaryota</taxon>
        <taxon>Viridiplantae</taxon>
        <taxon>Chlorophyta</taxon>
        <taxon>core chlorophytes</taxon>
        <taxon>Chlorophyceae</taxon>
        <taxon>CS clade</taxon>
        <taxon>Chlamydomonadales</taxon>
        <taxon>Chlamydomonadales incertae sedis</taxon>
        <taxon>Edaphochlamys</taxon>
    </lineage>
</organism>
<feature type="region of interest" description="Disordered" evidence="1">
    <location>
        <begin position="384"/>
        <end position="411"/>
    </location>
</feature>
<keyword evidence="3" id="KW-1185">Reference proteome</keyword>
<dbReference type="Pfam" id="PF12796">
    <property type="entry name" value="Ank_2"/>
    <property type="match status" value="1"/>
</dbReference>
<feature type="compositionally biased region" description="Gly residues" evidence="1">
    <location>
        <begin position="1"/>
        <end position="18"/>
    </location>
</feature>
<feature type="compositionally biased region" description="Gly residues" evidence="1">
    <location>
        <begin position="263"/>
        <end position="281"/>
    </location>
</feature>
<dbReference type="SUPFAM" id="SSF48403">
    <property type="entry name" value="Ankyrin repeat"/>
    <property type="match status" value="1"/>
</dbReference>
<evidence type="ECO:0000313" key="2">
    <source>
        <dbReference type="EMBL" id="KAG2482761.1"/>
    </source>
</evidence>
<dbReference type="Gene3D" id="1.25.40.20">
    <property type="entry name" value="Ankyrin repeat-containing domain"/>
    <property type="match status" value="1"/>
</dbReference>
<dbReference type="AlphaFoldDB" id="A0A835XFI0"/>
<sequence length="730" mass="74566">MAGPGGHHPSGAGAGSCSGTGAAAAGGSAQAAAGAAELHRFEAKPASRLTDMAPGLTASGEQPSASAWGPGVDAGQLFAHLAAGMAAPAAPPYGGGGGADGREAPTASAPVAQAADIDMAEPKTSWLVPVELDPADTSGRVWYLVLNDFKVCLGTPGKPCTLVWTNRTCKRHNYLKGRRFILALEKPDDDFATVVTTRGKNSGKPKEFSLRGGRKVPLYPLMDPVACAWLSTGYEAGAPVEAGSAAEGQGAGARGRRGRGRGRGGGGGAGGGSRAGAGGGEPAADAPAAGASGGAGSGGAADGDGDGGGGARGGVEGPAADPLAAGAGGLAVGLGLSSVPAALLGNSPGAGRAEQARSDGWQPTAPAPSHPAAAKMLVEPEWAAGSAAAREGMQSGAMPSAPSPHGAVTQAQPHQLCAAPGHGGRARAGEVGPAVVAAAGDAREYGERAGAGAGPPEDLVQAWNEVKSIFRRRKGQVVQTCVSGLEAELFKNLPRVLAISECHEHRYGILNYILHEVEHLTDSKTHEQLRRELEEEGIEVFEEVEEPSQKDAGGEQGRRLQALAVGLFKWLEGAWPEHPGAFKQLLLQQDKAWHDTALHTCCRYGLLHVLDWLLPRCDPDVLVASSRSGWTALHTACRSRQLDAAVMLLTHIKAMGLLARTVMVGGRELQASQVLLTDLTPFNKHFQAHKGGARLRLVVERVCATAVVASKENLKQSMEALARALGGMEL</sequence>